<accession>A0A410G4E0</accession>
<feature type="transmembrane region" description="Helical" evidence="1">
    <location>
        <begin position="37"/>
        <end position="58"/>
    </location>
</feature>
<dbReference type="OrthoDB" id="1444896at2"/>
<keyword evidence="4" id="KW-1185">Reference proteome</keyword>
<dbReference type="Pfam" id="PF10882">
    <property type="entry name" value="bPH_5"/>
    <property type="match status" value="1"/>
</dbReference>
<gene>
    <name evidence="3" type="ORF">EI546_10290</name>
</gene>
<dbReference type="RefSeq" id="WP_128250459.1">
    <property type="nucleotide sequence ID" value="NZ_CP034951.1"/>
</dbReference>
<sequence length="155" mass="17111">MKVYRSKSSLFVKIATSGALVLVIMIAVILVMTNDDYGIIGGLIVGAIILGTLIYFYANSLNKIIVDKDSILLKKNIGQISIPKSEIVEVNKFGYSNLSMTYGSKGVFGFIGNTMDDSISLVKDRNNMIGITTQSKKYIFSTEKSDELVREIRPR</sequence>
<dbReference type="EMBL" id="CP034951">
    <property type="protein sequence ID" value="QAA82085.1"/>
    <property type="molecule type" value="Genomic_DNA"/>
</dbReference>
<evidence type="ECO:0000313" key="4">
    <source>
        <dbReference type="Proteomes" id="UP000285517"/>
    </source>
</evidence>
<keyword evidence="1" id="KW-0472">Membrane</keyword>
<feature type="domain" description="Bacterial Pleckstrin homology" evidence="2">
    <location>
        <begin position="63"/>
        <end position="153"/>
    </location>
</feature>
<keyword evidence="1" id="KW-1133">Transmembrane helix</keyword>
<feature type="transmembrane region" description="Helical" evidence="1">
    <location>
        <begin position="12"/>
        <end position="31"/>
    </location>
</feature>
<evidence type="ECO:0000259" key="2">
    <source>
        <dbReference type="Pfam" id="PF10882"/>
    </source>
</evidence>
<keyword evidence="1" id="KW-0812">Transmembrane</keyword>
<name>A0A410G4E0_9FLAO</name>
<evidence type="ECO:0000313" key="3">
    <source>
        <dbReference type="EMBL" id="QAA82085.1"/>
    </source>
</evidence>
<dbReference type="InterPro" id="IPR027783">
    <property type="entry name" value="Bacterial_PH-related"/>
</dbReference>
<protein>
    <recommendedName>
        <fullName evidence="2">Bacterial Pleckstrin homology domain-containing protein</fullName>
    </recommendedName>
</protein>
<organism evidence="3 4">
    <name type="scientific">Aequorivita ciconiae</name>
    <dbReference type="NCBI Taxonomy" id="2494375"/>
    <lineage>
        <taxon>Bacteria</taxon>
        <taxon>Pseudomonadati</taxon>
        <taxon>Bacteroidota</taxon>
        <taxon>Flavobacteriia</taxon>
        <taxon>Flavobacteriales</taxon>
        <taxon>Flavobacteriaceae</taxon>
        <taxon>Aequorivita</taxon>
    </lineage>
</organism>
<dbReference type="KEGG" id="aev:EI546_10290"/>
<proteinExistence type="predicted"/>
<evidence type="ECO:0000256" key="1">
    <source>
        <dbReference type="SAM" id="Phobius"/>
    </source>
</evidence>
<dbReference type="Proteomes" id="UP000285517">
    <property type="component" value="Chromosome"/>
</dbReference>
<reference evidence="3 4" key="1">
    <citation type="submission" date="2019-01" db="EMBL/GenBank/DDBJ databases">
        <title>Complete genome sequencing of Aequorivita sp. H23M31.</title>
        <authorList>
            <person name="Bae J.-W."/>
        </authorList>
    </citation>
    <scope>NUCLEOTIDE SEQUENCE [LARGE SCALE GENOMIC DNA]</scope>
    <source>
        <strain evidence="3 4">H23M31</strain>
    </source>
</reference>
<dbReference type="AlphaFoldDB" id="A0A410G4E0"/>